<evidence type="ECO:0000313" key="1">
    <source>
        <dbReference type="EMBL" id="KON87368.1"/>
    </source>
</evidence>
<comment type="caution">
    <text evidence="1">The sequence shown here is derived from an EMBL/GenBank/DDBJ whole genome shotgun (WGS) entry which is preliminary data.</text>
</comment>
<organism evidence="1 2">
    <name type="scientific">Sporosarcina globispora</name>
    <name type="common">Bacillus globisporus</name>
    <dbReference type="NCBI Taxonomy" id="1459"/>
    <lineage>
        <taxon>Bacteria</taxon>
        <taxon>Bacillati</taxon>
        <taxon>Bacillota</taxon>
        <taxon>Bacilli</taxon>
        <taxon>Bacillales</taxon>
        <taxon>Caryophanaceae</taxon>
        <taxon>Sporosarcina</taxon>
    </lineage>
</organism>
<dbReference type="AlphaFoldDB" id="A0A0M0GC70"/>
<reference evidence="2" key="1">
    <citation type="submission" date="2015-07" db="EMBL/GenBank/DDBJ databases">
        <title>Fjat-10036 dsm4.</title>
        <authorList>
            <person name="Liu B."/>
            <person name="Wang J."/>
            <person name="Zhu Y."/>
            <person name="Liu G."/>
            <person name="Chen Q."/>
            <person name="Chen Z."/>
            <person name="Lan J."/>
            <person name="Che J."/>
            <person name="Ge C."/>
            <person name="Shi H."/>
            <person name="Pan Z."/>
            <person name="Liu X."/>
        </authorList>
    </citation>
    <scope>NUCLEOTIDE SEQUENCE [LARGE SCALE GENOMIC DNA]</scope>
    <source>
        <strain evidence="2">DSM 4</strain>
    </source>
</reference>
<accession>A0A0M0GC70</accession>
<name>A0A0M0GC70_SPOGL</name>
<dbReference type="EMBL" id="LGUF01000007">
    <property type="protein sequence ID" value="KON87368.1"/>
    <property type="molecule type" value="Genomic_DNA"/>
</dbReference>
<keyword evidence="2" id="KW-1185">Reference proteome</keyword>
<evidence type="ECO:0000313" key="2">
    <source>
        <dbReference type="Proteomes" id="UP000037109"/>
    </source>
</evidence>
<protein>
    <submittedName>
        <fullName evidence="1">Uncharacterized protein</fullName>
    </submittedName>
</protein>
<dbReference type="RefSeq" id="WP_053434716.1">
    <property type="nucleotide sequence ID" value="NZ_LGUF01000007.1"/>
</dbReference>
<dbReference type="PATRIC" id="fig|1459.3.peg.2439"/>
<proteinExistence type="predicted"/>
<gene>
    <name evidence="1" type="ORF">AF332_11395</name>
</gene>
<dbReference type="Proteomes" id="UP000037109">
    <property type="component" value="Unassembled WGS sequence"/>
</dbReference>
<sequence>MLTIKGLSPKQNELVNASLNFKESDQPKRIFPYCLGTVIIETNSEKYFTIKYDGTINNTTSKILADFHDLPLYTFC</sequence>